<keyword evidence="2 3" id="KW-0802">TPR repeat</keyword>
<evidence type="ECO:0000256" key="3">
    <source>
        <dbReference type="PROSITE-ProRule" id="PRU00339"/>
    </source>
</evidence>
<keyword evidence="1" id="KW-0677">Repeat</keyword>
<feature type="signal peptide" evidence="4">
    <location>
        <begin position="1"/>
        <end position="23"/>
    </location>
</feature>
<dbReference type="EMBL" id="QYUL01000001">
    <property type="protein sequence ID" value="RJF84361.1"/>
    <property type="molecule type" value="Genomic_DNA"/>
</dbReference>
<sequence length="185" mass="20138">MAIRHFLSLMTLVLLTVGAPAGAGQGSLRLDPLFQALRATTDAAYAESVEEHIWDLWLDNPNAETIRVMRAGVLSFNSDDYVAALAAFDAVVALDPTYAEGWNKRASAHYMLGHHRAAAEDLRRALSLEPRHFGALTELGLVYLAVDQPAAALRAFEAALAINPHLDKVRQQADVIRRTKVGVAL</sequence>
<dbReference type="PANTHER" id="PTHR45831">
    <property type="entry name" value="LD24721P"/>
    <property type="match status" value="1"/>
</dbReference>
<dbReference type="InterPro" id="IPR011990">
    <property type="entry name" value="TPR-like_helical_dom_sf"/>
</dbReference>
<evidence type="ECO:0000313" key="6">
    <source>
        <dbReference type="Proteomes" id="UP000283458"/>
    </source>
</evidence>
<feature type="repeat" description="TPR" evidence="3">
    <location>
        <begin position="99"/>
        <end position="132"/>
    </location>
</feature>
<dbReference type="GO" id="GO:0072380">
    <property type="term" value="C:TRC complex"/>
    <property type="evidence" value="ECO:0007669"/>
    <property type="project" value="TreeGrafter"/>
</dbReference>
<dbReference type="OrthoDB" id="9815010at2"/>
<evidence type="ECO:0000256" key="1">
    <source>
        <dbReference type="ARBA" id="ARBA00022737"/>
    </source>
</evidence>
<dbReference type="Gene3D" id="1.25.40.10">
    <property type="entry name" value="Tetratricopeptide repeat domain"/>
    <property type="match status" value="1"/>
</dbReference>
<dbReference type="GO" id="GO:0060090">
    <property type="term" value="F:molecular adaptor activity"/>
    <property type="evidence" value="ECO:0007669"/>
    <property type="project" value="TreeGrafter"/>
</dbReference>
<dbReference type="PANTHER" id="PTHR45831:SF2">
    <property type="entry name" value="LD24721P"/>
    <property type="match status" value="1"/>
</dbReference>
<dbReference type="InterPro" id="IPR047150">
    <property type="entry name" value="SGT"/>
</dbReference>
<dbReference type="PROSITE" id="PS50005">
    <property type="entry name" value="TPR"/>
    <property type="match status" value="2"/>
</dbReference>
<dbReference type="Pfam" id="PF13181">
    <property type="entry name" value="TPR_8"/>
    <property type="match status" value="1"/>
</dbReference>
<reference evidence="5 6" key="1">
    <citation type="submission" date="2018-09" db="EMBL/GenBank/DDBJ databases">
        <authorList>
            <person name="Zhu H."/>
        </authorList>
    </citation>
    <scope>NUCLEOTIDE SEQUENCE [LARGE SCALE GENOMIC DNA]</scope>
    <source>
        <strain evidence="5 6">K2W22B-5</strain>
    </source>
</reference>
<dbReference type="SMART" id="SM00028">
    <property type="entry name" value="TPR"/>
    <property type="match status" value="3"/>
</dbReference>
<feature type="chain" id="PRO_5019473391" evidence="4">
    <location>
        <begin position="24"/>
        <end position="185"/>
    </location>
</feature>
<accession>A0A418W2W1</accession>
<dbReference type="Proteomes" id="UP000283458">
    <property type="component" value="Unassembled WGS sequence"/>
</dbReference>
<evidence type="ECO:0000256" key="4">
    <source>
        <dbReference type="SAM" id="SignalP"/>
    </source>
</evidence>
<gene>
    <name evidence="5" type="ORF">D3877_07320</name>
</gene>
<evidence type="ECO:0000256" key="2">
    <source>
        <dbReference type="ARBA" id="ARBA00022803"/>
    </source>
</evidence>
<comment type="caution">
    <text evidence="5">The sequence shown here is derived from an EMBL/GenBank/DDBJ whole genome shotgun (WGS) entry which is preliminary data.</text>
</comment>
<dbReference type="GO" id="GO:0016020">
    <property type="term" value="C:membrane"/>
    <property type="evidence" value="ECO:0007669"/>
    <property type="project" value="TreeGrafter"/>
</dbReference>
<name>A0A418W2W1_9PROT</name>
<dbReference type="AlphaFoldDB" id="A0A418W2W1"/>
<organism evidence="5 6">
    <name type="scientific">Azospirillum cavernae</name>
    <dbReference type="NCBI Taxonomy" id="2320860"/>
    <lineage>
        <taxon>Bacteria</taxon>
        <taxon>Pseudomonadati</taxon>
        <taxon>Pseudomonadota</taxon>
        <taxon>Alphaproteobacteria</taxon>
        <taxon>Rhodospirillales</taxon>
        <taxon>Azospirillaceae</taxon>
        <taxon>Azospirillum</taxon>
    </lineage>
</organism>
<dbReference type="RefSeq" id="WP_119830007.1">
    <property type="nucleotide sequence ID" value="NZ_QYUL01000001.1"/>
</dbReference>
<keyword evidence="4" id="KW-0732">Signal</keyword>
<proteinExistence type="predicted"/>
<keyword evidence="6" id="KW-1185">Reference proteome</keyword>
<dbReference type="InterPro" id="IPR019734">
    <property type="entry name" value="TPR_rpt"/>
</dbReference>
<dbReference type="Pfam" id="PF13371">
    <property type="entry name" value="TPR_9"/>
    <property type="match status" value="1"/>
</dbReference>
<protein>
    <submittedName>
        <fullName evidence="5">Tetratricopeptide repeat protein</fullName>
    </submittedName>
</protein>
<feature type="repeat" description="TPR" evidence="3">
    <location>
        <begin position="133"/>
        <end position="166"/>
    </location>
</feature>
<dbReference type="SUPFAM" id="SSF48452">
    <property type="entry name" value="TPR-like"/>
    <property type="match status" value="1"/>
</dbReference>
<dbReference type="GO" id="GO:0006620">
    <property type="term" value="P:post-translational protein targeting to endoplasmic reticulum membrane"/>
    <property type="evidence" value="ECO:0007669"/>
    <property type="project" value="TreeGrafter"/>
</dbReference>
<evidence type="ECO:0000313" key="5">
    <source>
        <dbReference type="EMBL" id="RJF84361.1"/>
    </source>
</evidence>